<sequence length="134" mass="15334">MLKFYNSTYKIIINDGICQNWVENYFELSAKKTKTEFSVMSRADGSKAKGRISLILQNLRSSLVRTRMQVQSSPNSAINCLHAPQETALTKAVLSAHIHRPYDAFSTLQPLIWLTWIQFQALIKTRIQVSETNE</sequence>
<evidence type="ECO:0000313" key="2">
    <source>
        <dbReference type="Proteomes" id="UP000276133"/>
    </source>
</evidence>
<protein>
    <submittedName>
        <fullName evidence="1">Uncharacterized protein</fullName>
    </submittedName>
</protein>
<organism evidence="1 2">
    <name type="scientific">Brachionus plicatilis</name>
    <name type="common">Marine rotifer</name>
    <name type="synonym">Brachionus muelleri</name>
    <dbReference type="NCBI Taxonomy" id="10195"/>
    <lineage>
        <taxon>Eukaryota</taxon>
        <taxon>Metazoa</taxon>
        <taxon>Spiralia</taxon>
        <taxon>Gnathifera</taxon>
        <taxon>Rotifera</taxon>
        <taxon>Eurotatoria</taxon>
        <taxon>Monogononta</taxon>
        <taxon>Pseudotrocha</taxon>
        <taxon>Ploima</taxon>
        <taxon>Brachionidae</taxon>
        <taxon>Brachionus</taxon>
    </lineage>
</organism>
<accession>A0A3M7QV45</accession>
<comment type="caution">
    <text evidence="1">The sequence shown here is derived from an EMBL/GenBank/DDBJ whole genome shotgun (WGS) entry which is preliminary data.</text>
</comment>
<reference evidence="1 2" key="1">
    <citation type="journal article" date="2018" name="Sci. Rep.">
        <title>Genomic signatures of local adaptation to the degree of environmental predictability in rotifers.</title>
        <authorList>
            <person name="Franch-Gras L."/>
            <person name="Hahn C."/>
            <person name="Garcia-Roger E.M."/>
            <person name="Carmona M.J."/>
            <person name="Serra M."/>
            <person name="Gomez A."/>
        </authorList>
    </citation>
    <scope>NUCLEOTIDE SEQUENCE [LARGE SCALE GENOMIC DNA]</scope>
    <source>
        <strain evidence="1">HYR1</strain>
    </source>
</reference>
<dbReference type="EMBL" id="REGN01005098">
    <property type="protein sequence ID" value="RNA14858.1"/>
    <property type="molecule type" value="Genomic_DNA"/>
</dbReference>
<gene>
    <name evidence="1" type="ORF">BpHYR1_030004</name>
</gene>
<dbReference type="Proteomes" id="UP000276133">
    <property type="component" value="Unassembled WGS sequence"/>
</dbReference>
<dbReference type="AlphaFoldDB" id="A0A3M7QV45"/>
<evidence type="ECO:0000313" key="1">
    <source>
        <dbReference type="EMBL" id="RNA14858.1"/>
    </source>
</evidence>
<proteinExistence type="predicted"/>
<name>A0A3M7QV45_BRAPC</name>
<keyword evidence="2" id="KW-1185">Reference proteome</keyword>